<proteinExistence type="predicted"/>
<dbReference type="EMBL" id="JABWMJ010000001">
    <property type="protein sequence ID" value="NUZ04755.1"/>
    <property type="molecule type" value="Genomic_DNA"/>
</dbReference>
<dbReference type="RefSeq" id="WP_176065941.1">
    <property type="nucleotide sequence ID" value="NZ_JABWMJ010000001.1"/>
</dbReference>
<protein>
    <submittedName>
        <fullName evidence="1">DUF4390 domain-containing protein</fullName>
    </submittedName>
</protein>
<dbReference type="Proteomes" id="UP000529637">
    <property type="component" value="Unassembled WGS sequence"/>
</dbReference>
<comment type="caution">
    <text evidence="1">The sequence shown here is derived from an EMBL/GenBank/DDBJ whole genome shotgun (WGS) entry which is preliminary data.</text>
</comment>
<dbReference type="AlphaFoldDB" id="A0A7Y6NKD5"/>
<gene>
    <name evidence="1" type="ORF">HQN59_03170</name>
</gene>
<dbReference type="Pfam" id="PF14334">
    <property type="entry name" value="DUF4390"/>
    <property type="match status" value="1"/>
</dbReference>
<organism evidence="1 2">
    <name type="scientific">Piscinibacter koreensis</name>
    <dbReference type="NCBI Taxonomy" id="2742824"/>
    <lineage>
        <taxon>Bacteria</taxon>
        <taxon>Pseudomonadati</taxon>
        <taxon>Pseudomonadota</taxon>
        <taxon>Betaproteobacteria</taxon>
        <taxon>Burkholderiales</taxon>
        <taxon>Sphaerotilaceae</taxon>
        <taxon>Piscinibacter</taxon>
    </lineage>
</organism>
<reference evidence="1 2" key="1">
    <citation type="submission" date="2020-06" db="EMBL/GenBank/DDBJ databases">
        <title>Schlegella sp. ID0723 isolated from air conditioner.</title>
        <authorList>
            <person name="Kim D.Y."/>
            <person name="Kim D.-U."/>
        </authorList>
    </citation>
    <scope>NUCLEOTIDE SEQUENCE [LARGE SCALE GENOMIC DNA]</scope>
    <source>
        <strain evidence="1 2">ID0723</strain>
    </source>
</reference>
<accession>A0A7Y6NKD5</accession>
<evidence type="ECO:0000313" key="2">
    <source>
        <dbReference type="Proteomes" id="UP000529637"/>
    </source>
</evidence>
<name>A0A7Y6NKD5_9BURK</name>
<sequence>MTRALVHRPSRSYATRALRRAQGALAGTLLLLATLLALLAAVPARAAEPELTSFGVTREEDGVYLHYAVEFELSKSVEDALAKGVPLFFVAEADVLRDRWYWSDHRVSQATRTWRIVYQPLTSSYRVTYGGLSQTYASRTEALAAVSRSARWKIADANQVGDGGGHYVEFSYRLDTSLMPRPMQIGIGGQPDWTLVVKRTQRF</sequence>
<keyword evidence="2" id="KW-1185">Reference proteome</keyword>
<dbReference type="InterPro" id="IPR025500">
    <property type="entry name" value="DUF4390"/>
</dbReference>
<evidence type="ECO:0000313" key="1">
    <source>
        <dbReference type="EMBL" id="NUZ04755.1"/>
    </source>
</evidence>